<dbReference type="EMBL" id="CAJVPU010019546">
    <property type="protein sequence ID" value="CAG8672206.1"/>
    <property type="molecule type" value="Genomic_DNA"/>
</dbReference>
<evidence type="ECO:0000313" key="1">
    <source>
        <dbReference type="EMBL" id="CAG8672206.1"/>
    </source>
</evidence>
<feature type="non-terminal residue" evidence="1">
    <location>
        <position position="86"/>
    </location>
</feature>
<dbReference type="Proteomes" id="UP000789702">
    <property type="component" value="Unassembled WGS sequence"/>
</dbReference>
<protein>
    <submittedName>
        <fullName evidence="1">1826_t:CDS:1</fullName>
    </submittedName>
</protein>
<accession>A0ACA9NV27</accession>
<comment type="caution">
    <text evidence="1">The sequence shown here is derived from an EMBL/GenBank/DDBJ whole genome shotgun (WGS) entry which is preliminary data.</text>
</comment>
<proteinExistence type="predicted"/>
<reference evidence="1" key="1">
    <citation type="submission" date="2021-06" db="EMBL/GenBank/DDBJ databases">
        <authorList>
            <person name="Kallberg Y."/>
            <person name="Tangrot J."/>
            <person name="Rosling A."/>
        </authorList>
    </citation>
    <scope>NUCLEOTIDE SEQUENCE</scope>
    <source>
        <strain evidence="1">IL203A</strain>
    </source>
</reference>
<keyword evidence="2" id="KW-1185">Reference proteome</keyword>
<feature type="non-terminal residue" evidence="1">
    <location>
        <position position="1"/>
    </location>
</feature>
<sequence length="86" mass="9552">YGVSTRVELKVCGGLCRQVVNISLYSLDSHLALFNTDSNYIPHIKRQHKGHITFSGDKIPSDESAIVISNHQSFTDFLHAAFSCNT</sequence>
<name>A0ACA9NV27_9GLOM</name>
<gene>
    <name evidence="1" type="ORF">DHETER_LOCUS10235</name>
</gene>
<organism evidence="1 2">
    <name type="scientific">Dentiscutata heterogama</name>
    <dbReference type="NCBI Taxonomy" id="1316150"/>
    <lineage>
        <taxon>Eukaryota</taxon>
        <taxon>Fungi</taxon>
        <taxon>Fungi incertae sedis</taxon>
        <taxon>Mucoromycota</taxon>
        <taxon>Glomeromycotina</taxon>
        <taxon>Glomeromycetes</taxon>
        <taxon>Diversisporales</taxon>
        <taxon>Gigasporaceae</taxon>
        <taxon>Dentiscutata</taxon>
    </lineage>
</organism>
<evidence type="ECO:0000313" key="2">
    <source>
        <dbReference type="Proteomes" id="UP000789702"/>
    </source>
</evidence>